<name>A0A6P7F949_DIAVI</name>
<proteinExistence type="predicted"/>
<sequence length="319" mass="36213">MATIAKEDFSHILSNINRKFEVQSVKWGEDSKIFDAKIRTQIPRDNDDFNALCDEWVDLFSQVTNTIWAKKTSNTGPKIRFRKLYQCWTGEGTVIKKELLFDRTRCKGSLDLKVLSDNTLSKRKSKHVRNGMNLVVKITFHHLHPVDTSKPQAFFVHNCSPQENVPISPVQPNARLQELVASMVNNGPEISRKAAEKAEKIIAKLNENNQSSSNPSNQLVVNYEGNIQQQKNVCLEVVESMTLDQVEANKLESTLTNQHFTQYVINTSPHIDITDHVLMYQPFVLDVPQIISLTSPTLPTQFLQIQPKPDVKNQGGHVL</sequence>
<accession>A0A6P7F949</accession>
<dbReference type="RefSeq" id="XP_028131292.1">
    <property type="nucleotide sequence ID" value="XM_028275491.1"/>
</dbReference>
<evidence type="ECO:0000313" key="1">
    <source>
        <dbReference type="RefSeq" id="XP_028131292.1"/>
    </source>
</evidence>
<dbReference type="AlphaFoldDB" id="A0A6P7F949"/>
<dbReference type="OrthoDB" id="6815261at2759"/>
<dbReference type="InParanoid" id="A0A6P7F949"/>
<gene>
    <name evidence="1" type="primary">LOC114326995</name>
</gene>
<protein>
    <submittedName>
        <fullName evidence="1">Uncharacterized protein LOC114326995</fullName>
    </submittedName>
</protein>
<reference evidence="1" key="1">
    <citation type="submission" date="2025-08" db="UniProtKB">
        <authorList>
            <consortium name="RefSeq"/>
        </authorList>
    </citation>
    <scope>IDENTIFICATION</scope>
    <source>
        <tissue evidence="1">Whole insect</tissue>
    </source>
</reference>
<organism evidence="1">
    <name type="scientific">Diabrotica virgifera virgifera</name>
    <name type="common">western corn rootworm</name>
    <dbReference type="NCBI Taxonomy" id="50390"/>
    <lineage>
        <taxon>Eukaryota</taxon>
        <taxon>Metazoa</taxon>
        <taxon>Ecdysozoa</taxon>
        <taxon>Arthropoda</taxon>
        <taxon>Hexapoda</taxon>
        <taxon>Insecta</taxon>
        <taxon>Pterygota</taxon>
        <taxon>Neoptera</taxon>
        <taxon>Endopterygota</taxon>
        <taxon>Coleoptera</taxon>
        <taxon>Polyphaga</taxon>
        <taxon>Cucujiformia</taxon>
        <taxon>Chrysomeloidea</taxon>
        <taxon>Chrysomelidae</taxon>
        <taxon>Galerucinae</taxon>
        <taxon>Diabroticina</taxon>
        <taxon>Diabroticites</taxon>
        <taxon>Diabrotica</taxon>
    </lineage>
</organism>
<dbReference type="KEGG" id="dvv:114326995"/>